<feature type="chain" id="PRO_5018061518" evidence="2">
    <location>
        <begin position="17"/>
        <end position="245"/>
    </location>
</feature>
<sequence length="245" mass="28832">MIIFIYLLVIALKSEFEYTFILPYFDYCSTLLCYFSKEEINKSAKIFEINNNFFTIQKIKKIEEEMKREEMEKKKRDKEEIRRKADEQGRMQRQREREIEEKLAKEQVETKKEEKPAPAPYRSKALGGAGMSRPEKPQTSSEELGWRRKTEEPAAWRRSGPEPDRRGFRDSKPPAPAPTRGAGISRPEKPQTSSEELGWRRKTEEPAAWRRSGPAPAPTRGAWKEVGSKRREEKRDDDVWRRPPQ</sequence>
<feature type="region of interest" description="Disordered" evidence="1">
    <location>
        <begin position="68"/>
        <end position="245"/>
    </location>
</feature>
<feature type="compositionally biased region" description="Basic and acidic residues" evidence="1">
    <location>
        <begin position="222"/>
        <end position="245"/>
    </location>
</feature>
<evidence type="ECO:0000256" key="1">
    <source>
        <dbReference type="SAM" id="MobiDB-lite"/>
    </source>
</evidence>
<accession>A0A3M7RRQ2</accession>
<keyword evidence="4" id="KW-1185">Reference proteome</keyword>
<dbReference type="Proteomes" id="UP000276133">
    <property type="component" value="Unassembled WGS sequence"/>
</dbReference>
<organism evidence="3 4">
    <name type="scientific">Brachionus plicatilis</name>
    <name type="common">Marine rotifer</name>
    <name type="synonym">Brachionus muelleri</name>
    <dbReference type="NCBI Taxonomy" id="10195"/>
    <lineage>
        <taxon>Eukaryota</taxon>
        <taxon>Metazoa</taxon>
        <taxon>Spiralia</taxon>
        <taxon>Gnathifera</taxon>
        <taxon>Rotifera</taxon>
        <taxon>Eurotatoria</taxon>
        <taxon>Monogononta</taxon>
        <taxon>Pseudotrocha</taxon>
        <taxon>Ploima</taxon>
        <taxon>Brachionidae</taxon>
        <taxon>Brachionus</taxon>
    </lineage>
</organism>
<keyword evidence="2" id="KW-0732">Signal</keyword>
<comment type="caution">
    <text evidence="3">The sequence shown here is derived from an EMBL/GenBank/DDBJ whole genome shotgun (WGS) entry which is preliminary data.</text>
</comment>
<gene>
    <name evidence="3" type="ORF">BpHYR1_031117</name>
</gene>
<dbReference type="EMBL" id="REGN01002773">
    <property type="protein sequence ID" value="RNA26234.1"/>
    <property type="molecule type" value="Genomic_DNA"/>
</dbReference>
<name>A0A3M7RRQ2_BRAPC</name>
<feature type="compositionally biased region" description="Basic and acidic residues" evidence="1">
    <location>
        <begin position="144"/>
        <end position="172"/>
    </location>
</feature>
<protein>
    <submittedName>
        <fullName evidence="3">Uncharacterized protein</fullName>
    </submittedName>
</protein>
<feature type="compositionally biased region" description="Basic and acidic residues" evidence="1">
    <location>
        <begin position="197"/>
        <end position="208"/>
    </location>
</feature>
<evidence type="ECO:0000313" key="3">
    <source>
        <dbReference type="EMBL" id="RNA26234.1"/>
    </source>
</evidence>
<feature type="compositionally biased region" description="Basic and acidic residues" evidence="1">
    <location>
        <begin position="68"/>
        <end position="116"/>
    </location>
</feature>
<evidence type="ECO:0000313" key="4">
    <source>
        <dbReference type="Proteomes" id="UP000276133"/>
    </source>
</evidence>
<dbReference type="AlphaFoldDB" id="A0A3M7RRQ2"/>
<reference evidence="3 4" key="1">
    <citation type="journal article" date="2018" name="Sci. Rep.">
        <title>Genomic signatures of local adaptation to the degree of environmental predictability in rotifers.</title>
        <authorList>
            <person name="Franch-Gras L."/>
            <person name="Hahn C."/>
            <person name="Garcia-Roger E.M."/>
            <person name="Carmona M.J."/>
            <person name="Serra M."/>
            <person name="Gomez A."/>
        </authorList>
    </citation>
    <scope>NUCLEOTIDE SEQUENCE [LARGE SCALE GENOMIC DNA]</scope>
    <source>
        <strain evidence="3">HYR1</strain>
    </source>
</reference>
<proteinExistence type="predicted"/>
<evidence type="ECO:0000256" key="2">
    <source>
        <dbReference type="SAM" id="SignalP"/>
    </source>
</evidence>
<feature type="signal peptide" evidence="2">
    <location>
        <begin position="1"/>
        <end position="16"/>
    </location>
</feature>